<evidence type="ECO:0000259" key="1">
    <source>
        <dbReference type="Pfam" id="PF12724"/>
    </source>
</evidence>
<dbReference type="Proteomes" id="UP000823613">
    <property type="component" value="Unassembled WGS sequence"/>
</dbReference>
<proteinExistence type="predicted"/>
<accession>A0A9D9GWX7</accession>
<sequence>MKSLIIFKTNTGFSKRYAEMLSRRVVPSEIKDIRKVHLKDLRDCDHIFFIGPLRNNVILGLNKFLKFYEHIKDKNIYIIANGIEPYSEEKKENVIFANGLDLYHIRLYFVSGGIDISKMSPLKRKMFQVGIKMAAKKENIGEDLIKQRFETPIDLINSSNLDRVVEVYHRLNVISPTDGKEDK</sequence>
<dbReference type="EMBL" id="JADIMY010000086">
    <property type="protein sequence ID" value="MBO8427774.1"/>
    <property type="molecule type" value="Genomic_DNA"/>
</dbReference>
<dbReference type="SUPFAM" id="SSF52218">
    <property type="entry name" value="Flavoproteins"/>
    <property type="match status" value="1"/>
</dbReference>
<gene>
    <name evidence="2" type="ORF">IAC58_04405</name>
</gene>
<dbReference type="InterPro" id="IPR026816">
    <property type="entry name" value="Flavodoxin_dom"/>
</dbReference>
<dbReference type="InterPro" id="IPR029039">
    <property type="entry name" value="Flavoprotein-like_sf"/>
</dbReference>
<reference evidence="2" key="1">
    <citation type="submission" date="2020-10" db="EMBL/GenBank/DDBJ databases">
        <authorList>
            <person name="Gilroy R."/>
        </authorList>
    </citation>
    <scope>NUCLEOTIDE SEQUENCE</scope>
    <source>
        <strain evidence="2">11159</strain>
    </source>
</reference>
<reference evidence="2" key="2">
    <citation type="journal article" date="2021" name="PeerJ">
        <title>Extensive microbial diversity within the chicken gut microbiome revealed by metagenomics and culture.</title>
        <authorList>
            <person name="Gilroy R."/>
            <person name="Ravi A."/>
            <person name="Getino M."/>
            <person name="Pursley I."/>
            <person name="Horton D.L."/>
            <person name="Alikhan N.F."/>
            <person name="Baker D."/>
            <person name="Gharbi K."/>
            <person name="Hall N."/>
            <person name="Watson M."/>
            <person name="Adriaenssens E.M."/>
            <person name="Foster-Nyarko E."/>
            <person name="Jarju S."/>
            <person name="Secka A."/>
            <person name="Antonio M."/>
            <person name="Oren A."/>
            <person name="Chaudhuri R.R."/>
            <person name="La Ragione R."/>
            <person name="Hildebrand F."/>
            <person name="Pallen M.J."/>
        </authorList>
    </citation>
    <scope>NUCLEOTIDE SEQUENCE</scope>
    <source>
        <strain evidence="2">11159</strain>
    </source>
</reference>
<dbReference type="Gene3D" id="3.40.50.360">
    <property type="match status" value="1"/>
</dbReference>
<dbReference type="Pfam" id="PF12724">
    <property type="entry name" value="Flavodoxin_5"/>
    <property type="match status" value="1"/>
</dbReference>
<evidence type="ECO:0000313" key="3">
    <source>
        <dbReference type="Proteomes" id="UP000823613"/>
    </source>
</evidence>
<organism evidence="2 3">
    <name type="scientific">Candidatus Onthovivens merdipullorum</name>
    <dbReference type="NCBI Taxonomy" id="2840889"/>
    <lineage>
        <taxon>Bacteria</taxon>
        <taxon>Bacillati</taxon>
        <taxon>Bacillota</taxon>
        <taxon>Bacilli</taxon>
        <taxon>Bacillales</taxon>
        <taxon>Candidatus Onthovivens</taxon>
    </lineage>
</organism>
<protein>
    <recommendedName>
        <fullName evidence="1">Flavodoxin domain-containing protein</fullName>
    </recommendedName>
</protein>
<name>A0A9D9GWX7_9BACL</name>
<comment type="caution">
    <text evidence="2">The sequence shown here is derived from an EMBL/GenBank/DDBJ whole genome shotgun (WGS) entry which is preliminary data.</text>
</comment>
<dbReference type="AlphaFoldDB" id="A0A9D9GWX7"/>
<feature type="domain" description="Flavodoxin" evidence="1">
    <location>
        <begin position="4"/>
        <end position="138"/>
    </location>
</feature>
<evidence type="ECO:0000313" key="2">
    <source>
        <dbReference type="EMBL" id="MBO8427774.1"/>
    </source>
</evidence>